<feature type="compositionally biased region" description="Polar residues" evidence="4">
    <location>
        <begin position="280"/>
        <end position="296"/>
    </location>
</feature>
<feature type="domain" description="Alpha/beta hydrolase fold-3" evidence="6">
    <location>
        <begin position="176"/>
        <end position="409"/>
    </location>
</feature>
<evidence type="ECO:0000313" key="7">
    <source>
        <dbReference type="EMBL" id="CAI6092148.1"/>
    </source>
</evidence>
<keyword evidence="5" id="KW-0812">Transmembrane</keyword>
<keyword evidence="8" id="KW-1185">Reference proteome</keyword>
<dbReference type="PANTHER" id="PTHR48081">
    <property type="entry name" value="AB HYDROLASE SUPERFAMILY PROTEIN C4A8.06C"/>
    <property type="match status" value="1"/>
</dbReference>
<dbReference type="PANTHER" id="PTHR48081:SF2">
    <property type="entry name" value="ALPHA_BETA-HYDROLASE"/>
    <property type="match status" value="1"/>
</dbReference>
<dbReference type="SUPFAM" id="SSF53474">
    <property type="entry name" value="alpha/beta-Hydrolases"/>
    <property type="match status" value="1"/>
</dbReference>
<dbReference type="GO" id="GO:0016787">
    <property type="term" value="F:hydrolase activity"/>
    <property type="evidence" value="ECO:0007669"/>
    <property type="project" value="UniProtKB-KW"/>
</dbReference>
<keyword evidence="5" id="KW-0472">Membrane</keyword>
<sequence length="452" mass="50697">RAGTRRLIFVVSFPCHSFIPPQNHIMILGPVTLLDCLVFLIFLAPQLLIQVGLFQTVQVAVKALPFLIFQLPVQLIQERYYTPTSLKPGFVQTATLFEDLVVRCVRYAFQSIPSSVSRVFFDKWVALPFLRWRMLRHGYVRSPVYWKEERYGHGNESFSGLWIKHRPEHPPDFVLYYIHGGGFSLGSAAFYLEFLLAWHHLLVEAGYRNPAIFALDYTLVPDDVYPKQLNEVTSGYKLVMKTAGDPSKVCVAGDSAGGALVLSLLQELGAQRGKKEDATAGTQLSNGRRLPQESSTALPLPRLATLISPWVTLMTHLHSPSPTDFLNRESLWKYAHEYAGEAMIHRHPASPGSCVDGDVWRAASPGRGYYVIYGEDEVFAPNIEDFVRQQTMMGVEIGSLNIPAGIHAWPVVSLFLSSYTERRLAGLQTLVREVKQRMSGKVDGQDMGDKSD</sequence>
<evidence type="ECO:0000313" key="8">
    <source>
        <dbReference type="Proteomes" id="UP001160390"/>
    </source>
</evidence>
<name>A0AA35Q1D7_9HYPO</name>
<feature type="active site" evidence="3">
    <location>
        <position position="255"/>
    </location>
</feature>
<dbReference type="EMBL" id="CABFNP030001198">
    <property type="protein sequence ID" value="CAI6092148.1"/>
    <property type="molecule type" value="Genomic_DNA"/>
</dbReference>
<dbReference type="InterPro" id="IPR013094">
    <property type="entry name" value="AB_hydrolase_3"/>
</dbReference>
<dbReference type="PROSITE" id="PS01174">
    <property type="entry name" value="LIPASE_GDXG_SER"/>
    <property type="match status" value="1"/>
</dbReference>
<organism evidence="7 8">
    <name type="scientific">Clonostachys chloroleuca</name>
    <dbReference type="NCBI Taxonomy" id="1926264"/>
    <lineage>
        <taxon>Eukaryota</taxon>
        <taxon>Fungi</taxon>
        <taxon>Dikarya</taxon>
        <taxon>Ascomycota</taxon>
        <taxon>Pezizomycotina</taxon>
        <taxon>Sordariomycetes</taxon>
        <taxon>Hypocreomycetidae</taxon>
        <taxon>Hypocreales</taxon>
        <taxon>Bionectriaceae</taxon>
        <taxon>Clonostachys</taxon>
    </lineage>
</organism>
<evidence type="ECO:0000256" key="5">
    <source>
        <dbReference type="SAM" id="Phobius"/>
    </source>
</evidence>
<accession>A0AA35Q1D7</accession>
<protein>
    <recommendedName>
        <fullName evidence="6">Alpha/beta hydrolase fold-3 domain-containing protein</fullName>
    </recommendedName>
</protein>
<feature type="transmembrane region" description="Helical" evidence="5">
    <location>
        <begin position="27"/>
        <end position="49"/>
    </location>
</feature>
<dbReference type="InterPro" id="IPR033140">
    <property type="entry name" value="Lipase_GDXG_put_SER_AS"/>
</dbReference>
<evidence type="ECO:0000256" key="2">
    <source>
        <dbReference type="ARBA" id="ARBA00022801"/>
    </source>
</evidence>
<evidence type="ECO:0000256" key="3">
    <source>
        <dbReference type="PROSITE-ProRule" id="PRU10038"/>
    </source>
</evidence>
<proteinExistence type="inferred from homology"/>
<dbReference type="Pfam" id="PF07859">
    <property type="entry name" value="Abhydrolase_3"/>
    <property type="match status" value="1"/>
</dbReference>
<keyword evidence="5" id="KW-1133">Transmembrane helix</keyword>
<dbReference type="InterPro" id="IPR029058">
    <property type="entry name" value="AB_hydrolase_fold"/>
</dbReference>
<evidence type="ECO:0000256" key="1">
    <source>
        <dbReference type="ARBA" id="ARBA00010515"/>
    </source>
</evidence>
<keyword evidence="2" id="KW-0378">Hydrolase</keyword>
<evidence type="ECO:0000259" key="6">
    <source>
        <dbReference type="Pfam" id="PF07859"/>
    </source>
</evidence>
<dbReference type="AlphaFoldDB" id="A0AA35Q1D7"/>
<feature type="region of interest" description="Disordered" evidence="4">
    <location>
        <begin position="273"/>
        <end position="296"/>
    </location>
</feature>
<reference evidence="7" key="1">
    <citation type="submission" date="2023-01" db="EMBL/GenBank/DDBJ databases">
        <authorList>
            <person name="Piombo E."/>
        </authorList>
    </citation>
    <scope>NUCLEOTIDE SEQUENCE</scope>
</reference>
<evidence type="ECO:0000256" key="4">
    <source>
        <dbReference type="SAM" id="MobiDB-lite"/>
    </source>
</evidence>
<feature type="non-terminal residue" evidence="7">
    <location>
        <position position="1"/>
    </location>
</feature>
<dbReference type="Gene3D" id="3.40.50.1820">
    <property type="entry name" value="alpha/beta hydrolase"/>
    <property type="match status" value="1"/>
</dbReference>
<dbReference type="Proteomes" id="UP001160390">
    <property type="component" value="Unassembled WGS sequence"/>
</dbReference>
<dbReference type="InterPro" id="IPR050300">
    <property type="entry name" value="GDXG_lipolytic_enzyme"/>
</dbReference>
<gene>
    <name evidence="7" type="ORF">CCHLO57077_00011165</name>
</gene>
<comment type="similarity">
    <text evidence="1">Belongs to the 'GDXG' lipolytic enzyme family.</text>
</comment>
<comment type="caution">
    <text evidence="7">The sequence shown here is derived from an EMBL/GenBank/DDBJ whole genome shotgun (WGS) entry which is preliminary data.</text>
</comment>